<evidence type="ECO:0000313" key="2">
    <source>
        <dbReference type="EMBL" id="KAH9422277.1"/>
    </source>
</evidence>
<feature type="compositionally biased region" description="Low complexity" evidence="1">
    <location>
        <begin position="51"/>
        <end position="79"/>
    </location>
</feature>
<comment type="caution">
    <text evidence="2">The sequence shown here is derived from an EMBL/GenBank/DDBJ whole genome shotgun (WGS) entry which is preliminary data.</text>
</comment>
<gene>
    <name evidence="2" type="ORF">DERP_002574</name>
</gene>
<reference evidence="2 3" key="2">
    <citation type="journal article" date="2022" name="Mol. Biol. Evol.">
        <title>Comparative Genomics Reveals Insights into the Divergent Evolution of Astigmatic Mites and Household Pest Adaptations.</title>
        <authorList>
            <person name="Xiong Q."/>
            <person name="Wan A.T."/>
            <person name="Liu X."/>
            <person name="Fung C.S."/>
            <person name="Xiao X."/>
            <person name="Malainual N."/>
            <person name="Hou J."/>
            <person name="Wang L."/>
            <person name="Wang M."/>
            <person name="Yang K.Y."/>
            <person name="Cui Y."/>
            <person name="Leung E.L."/>
            <person name="Nong W."/>
            <person name="Shin S.K."/>
            <person name="Au S.W."/>
            <person name="Jeong K.Y."/>
            <person name="Chew F.T."/>
            <person name="Hui J.H."/>
            <person name="Leung T.F."/>
            <person name="Tungtrongchitr A."/>
            <person name="Zhong N."/>
            <person name="Liu Z."/>
            <person name="Tsui S.K."/>
        </authorList>
    </citation>
    <scope>NUCLEOTIDE SEQUENCE [LARGE SCALE GENOMIC DNA]</scope>
    <source>
        <strain evidence="2">Derp</strain>
    </source>
</reference>
<dbReference type="EMBL" id="NJHN03000037">
    <property type="protein sequence ID" value="KAH9422277.1"/>
    <property type="molecule type" value="Genomic_DNA"/>
</dbReference>
<sequence length="85" mass="8953">MIFHYPNERASVEYAKDWSLQIFLEESTRSLLMGTISSGSSSGSASLIKITSSSKSSSKPGSSMSRISGSADASISSIGKSREAL</sequence>
<name>A0ABQ8JIL6_DERPT</name>
<reference evidence="2 3" key="1">
    <citation type="journal article" date="2018" name="J. Allergy Clin. Immunol.">
        <title>High-quality assembly of Dermatophagoides pteronyssinus genome and transcriptome reveals a wide range of novel allergens.</title>
        <authorList>
            <person name="Liu X.Y."/>
            <person name="Yang K.Y."/>
            <person name="Wang M.Q."/>
            <person name="Kwok J.S."/>
            <person name="Zeng X."/>
            <person name="Yang Z."/>
            <person name="Xiao X.J."/>
            <person name="Lau C.P."/>
            <person name="Li Y."/>
            <person name="Huang Z.M."/>
            <person name="Ba J.G."/>
            <person name="Yim A.K."/>
            <person name="Ouyang C.Y."/>
            <person name="Ngai S.M."/>
            <person name="Chan T.F."/>
            <person name="Leung E.L."/>
            <person name="Liu L."/>
            <person name="Liu Z.G."/>
            <person name="Tsui S.K."/>
        </authorList>
    </citation>
    <scope>NUCLEOTIDE SEQUENCE [LARGE SCALE GENOMIC DNA]</scope>
    <source>
        <strain evidence="2">Derp</strain>
    </source>
</reference>
<proteinExistence type="predicted"/>
<feature type="region of interest" description="Disordered" evidence="1">
    <location>
        <begin position="51"/>
        <end position="85"/>
    </location>
</feature>
<protein>
    <submittedName>
        <fullName evidence="2">Uncharacterized protein</fullName>
    </submittedName>
</protein>
<organism evidence="2 3">
    <name type="scientific">Dermatophagoides pteronyssinus</name>
    <name type="common">European house dust mite</name>
    <dbReference type="NCBI Taxonomy" id="6956"/>
    <lineage>
        <taxon>Eukaryota</taxon>
        <taxon>Metazoa</taxon>
        <taxon>Ecdysozoa</taxon>
        <taxon>Arthropoda</taxon>
        <taxon>Chelicerata</taxon>
        <taxon>Arachnida</taxon>
        <taxon>Acari</taxon>
        <taxon>Acariformes</taxon>
        <taxon>Sarcoptiformes</taxon>
        <taxon>Astigmata</taxon>
        <taxon>Psoroptidia</taxon>
        <taxon>Analgoidea</taxon>
        <taxon>Pyroglyphidae</taxon>
        <taxon>Dermatophagoidinae</taxon>
        <taxon>Dermatophagoides</taxon>
    </lineage>
</organism>
<accession>A0ABQ8JIL6</accession>
<evidence type="ECO:0000256" key="1">
    <source>
        <dbReference type="SAM" id="MobiDB-lite"/>
    </source>
</evidence>
<evidence type="ECO:0000313" key="3">
    <source>
        <dbReference type="Proteomes" id="UP000887458"/>
    </source>
</evidence>
<keyword evidence="3" id="KW-1185">Reference proteome</keyword>
<dbReference type="Proteomes" id="UP000887458">
    <property type="component" value="Unassembled WGS sequence"/>
</dbReference>